<dbReference type="InterPro" id="IPR023753">
    <property type="entry name" value="FAD/NAD-binding_dom"/>
</dbReference>
<dbReference type="PROSITE" id="PS51379">
    <property type="entry name" value="4FE4S_FER_2"/>
    <property type="match status" value="1"/>
</dbReference>
<dbReference type="Gene3D" id="3.50.50.60">
    <property type="entry name" value="FAD/NAD(P)-binding domain"/>
    <property type="match status" value="2"/>
</dbReference>
<dbReference type="InterPro" id="IPR009051">
    <property type="entry name" value="Helical_ferredxn"/>
</dbReference>
<dbReference type="InterPro" id="IPR051394">
    <property type="entry name" value="Glutamate_Synthase"/>
</dbReference>
<dbReference type="Pfam" id="PF14691">
    <property type="entry name" value="Fer4_20"/>
    <property type="match status" value="1"/>
</dbReference>
<keyword evidence="2" id="KW-0560">Oxidoreductase</keyword>
<dbReference type="GO" id="GO:0051536">
    <property type="term" value="F:iron-sulfur cluster binding"/>
    <property type="evidence" value="ECO:0007669"/>
    <property type="project" value="InterPro"/>
</dbReference>
<evidence type="ECO:0000256" key="5">
    <source>
        <dbReference type="SAM" id="MobiDB-lite"/>
    </source>
</evidence>
<dbReference type="SUPFAM" id="SSF46548">
    <property type="entry name" value="alpha-helical ferredoxin"/>
    <property type="match status" value="1"/>
</dbReference>
<evidence type="ECO:0000256" key="1">
    <source>
        <dbReference type="ARBA" id="ARBA00022605"/>
    </source>
</evidence>
<evidence type="ECO:0000313" key="8">
    <source>
        <dbReference type="Proteomes" id="UP000281975"/>
    </source>
</evidence>
<dbReference type="PRINTS" id="PR00419">
    <property type="entry name" value="ADXRDTASE"/>
</dbReference>
<protein>
    <submittedName>
        <fullName evidence="7">NAD(P)H-dependent glutamate synthase small subunit</fullName>
    </submittedName>
</protein>
<dbReference type="RefSeq" id="WP_121172959.1">
    <property type="nucleotide sequence ID" value="NZ_RBIN01000005.1"/>
</dbReference>
<dbReference type="PANTHER" id="PTHR43100">
    <property type="entry name" value="GLUTAMATE SYNTHASE [NADPH] SMALL CHAIN"/>
    <property type="match status" value="1"/>
</dbReference>
<evidence type="ECO:0000313" key="7">
    <source>
        <dbReference type="EMBL" id="RKR03489.1"/>
    </source>
</evidence>
<dbReference type="Gene3D" id="1.10.1060.10">
    <property type="entry name" value="Alpha-helical ferredoxin"/>
    <property type="match status" value="1"/>
</dbReference>
<feature type="region of interest" description="Disordered" evidence="5">
    <location>
        <begin position="1"/>
        <end position="23"/>
    </location>
</feature>
<dbReference type="InterPro" id="IPR028261">
    <property type="entry name" value="DPD_II"/>
</dbReference>
<organism evidence="7 8">
    <name type="scientific">Kushneria sinocarnis</name>
    <dbReference type="NCBI Taxonomy" id="595502"/>
    <lineage>
        <taxon>Bacteria</taxon>
        <taxon>Pseudomonadati</taxon>
        <taxon>Pseudomonadota</taxon>
        <taxon>Gammaproteobacteria</taxon>
        <taxon>Oceanospirillales</taxon>
        <taxon>Halomonadaceae</taxon>
        <taxon>Kushneria</taxon>
    </lineage>
</organism>
<keyword evidence="8" id="KW-1185">Reference proteome</keyword>
<dbReference type="InterPro" id="IPR006005">
    <property type="entry name" value="Glut_synth_ssu1"/>
</dbReference>
<sequence>MTERHPNGFLKHERQPIGKRPPDERVQDYQEIYAPVWQEDQLREQGERCMDCGVPACMGGCPIGNLIPEWNDLVYRGLWREALDRLHATNNFPEFTGYTCPAPCEPACTLAYNADPVTIKDIERAIVDRGWEMGWITPQPPTRRSGRSVAVIGSGPAGLACAQQLNRAGHRVSVFERNDAIGGLMSRGIPDFKFAKYQVARRVGQLEAEGIEFHTGARIGVDPDLARLNERFDAVCLAIGALEHRNVELPGRELAGIHFGMDYLTAENRRQAGGRGSDDDTNHARDRHVVVLGGGDTGADCVATAHRQGAASVVQVSVRARAPGERPADNPWPLQPKTYKRTYAIDEGGEEAFSLDVTAFLDEDNDGRVDVLLADRVEWTLDEHGRRVDRTVTEAGVRLAADLVLIAIGFTGPEANDFAASGLALTRQGTFVTDDTMMTSREGIFATGDARRGQSLVVWAIGEGRDAARHIDSWLTGRPSRLPASLQTHNPPTEAG</sequence>
<dbReference type="GO" id="GO:0006537">
    <property type="term" value="P:glutamate biosynthetic process"/>
    <property type="evidence" value="ECO:0007669"/>
    <property type="project" value="UniProtKB-KW"/>
</dbReference>
<dbReference type="PANTHER" id="PTHR43100:SF1">
    <property type="entry name" value="GLUTAMATE SYNTHASE [NADPH] SMALL CHAIN"/>
    <property type="match status" value="1"/>
</dbReference>
<reference evidence="7 8" key="1">
    <citation type="submission" date="2018-10" db="EMBL/GenBank/DDBJ databases">
        <title>Genomic Encyclopedia of Type Strains, Phase IV (KMG-IV): sequencing the most valuable type-strain genomes for metagenomic binning, comparative biology and taxonomic classification.</title>
        <authorList>
            <person name="Goeker M."/>
        </authorList>
    </citation>
    <scope>NUCLEOTIDE SEQUENCE [LARGE SCALE GENOMIC DNA]</scope>
    <source>
        <strain evidence="7 8">DSM 23229</strain>
    </source>
</reference>
<dbReference type="GO" id="GO:0016639">
    <property type="term" value="F:oxidoreductase activity, acting on the CH-NH2 group of donors, NAD or NADP as acceptor"/>
    <property type="evidence" value="ECO:0007669"/>
    <property type="project" value="InterPro"/>
</dbReference>
<evidence type="ECO:0000259" key="6">
    <source>
        <dbReference type="PROSITE" id="PS51379"/>
    </source>
</evidence>
<dbReference type="Pfam" id="PF07992">
    <property type="entry name" value="Pyr_redox_2"/>
    <property type="match status" value="1"/>
</dbReference>
<dbReference type="EMBL" id="RBIN01000005">
    <property type="protein sequence ID" value="RKR03489.1"/>
    <property type="molecule type" value="Genomic_DNA"/>
</dbReference>
<dbReference type="InterPro" id="IPR017896">
    <property type="entry name" value="4Fe4S_Fe-S-bd"/>
</dbReference>
<dbReference type="AlphaFoldDB" id="A0A420WWK1"/>
<evidence type="ECO:0000256" key="2">
    <source>
        <dbReference type="ARBA" id="ARBA00023002"/>
    </source>
</evidence>
<keyword evidence="1" id="KW-0028">Amino-acid biosynthesis</keyword>
<evidence type="ECO:0000256" key="4">
    <source>
        <dbReference type="ARBA" id="ARBA00029440"/>
    </source>
</evidence>
<proteinExistence type="predicted"/>
<comment type="caution">
    <text evidence="7">The sequence shown here is derived from an EMBL/GenBank/DDBJ whole genome shotgun (WGS) entry which is preliminary data.</text>
</comment>
<evidence type="ECO:0000256" key="3">
    <source>
        <dbReference type="ARBA" id="ARBA00023164"/>
    </source>
</evidence>
<dbReference type="Proteomes" id="UP000281975">
    <property type="component" value="Unassembled WGS sequence"/>
</dbReference>
<feature type="domain" description="4Fe-4S ferredoxin-type" evidence="6">
    <location>
        <begin position="40"/>
        <end position="71"/>
    </location>
</feature>
<gene>
    <name evidence="7" type="ORF">C7446_2014</name>
</gene>
<dbReference type="NCBIfam" id="TIGR01317">
    <property type="entry name" value="GOGAT_sm_gam"/>
    <property type="match status" value="1"/>
</dbReference>
<accession>A0A420WWK1</accession>
<dbReference type="OrthoDB" id="9803192at2"/>
<dbReference type="SUPFAM" id="SSF51971">
    <property type="entry name" value="Nucleotide-binding domain"/>
    <property type="match status" value="2"/>
</dbReference>
<keyword evidence="3" id="KW-0314">Glutamate biosynthesis</keyword>
<name>A0A420WWK1_9GAMM</name>
<dbReference type="InterPro" id="IPR036188">
    <property type="entry name" value="FAD/NAD-bd_sf"/>
</dbReference>
<comment type="pathway">
    <text evidence="4">Amino-acid biosynthesis.</text>
</comment>